<dbReference type="EMBL" id="CM015725">
    <property type="protein sequence ID" value="KAF3698815.1"/>
    <property type="molecule type" value="Genomic_DNA"/>
</dbReference>
<dbReference type="PRINTS" id="PR00657">
    <property type="entry name" value="CCCHEMOKINER"/>
</dbReference>
<feature type="transmembrane region" description="Helical" evidence="10">
    <location>
        <begin position="24"/>
        <end position="51"/>
    </location>
</feature>
<dbReference type="AlphaFoldDB" id="A0A6G1Q8E0"/>
<evidence type="ECO:0000256" key="1">
    <source>
        <dbReference type="ARBA" id="ARBA00004651"/>
    </source>
</evidence>
<evidence type="ECO:0000256" key="9">
    <source>
        <dbReference type="RuleBase" id="RU000688"/>
    </source>
</evidence>
<dbReference type="PANTHER" id="PTHR10489:SF730">
    <property type="entry name" value="CHEMOKINE XC RECEPTOR 1"/>
    <property type="match status" value="1"/>
</dbReference>
<comment type="similarity">
    <text evidence="9">Belongs to the G-protein coupled receptor 1 family.</text>
</comment>
<organism evidence="12 13">
    <name type="scientific">Channa argus</name>
    <name type="common">Northern snakehead</name>
    <name type="synonym">Ophicephalus argus</name>
    <dbReference type="NCBI Taxonomy" id="215402"/>
    <lineage>
        <taxon>Eukaryota</taxon>
        <taxon>Metazoa</taxon>
        <taxon>Chordata</taxon>
        <taxon>Craniata</taxon>
        <taxon>Vertebrata</taxon>
        <taxon>Euteleostomi</taxon>
        <taxon>Actinopterygii</taxon>
        <taxon>Neopterygii</taxon>
        <taxon>Teleostei</taxon>
        <taxon>Neoteleostei</taxon>
        <taxon>Acanthomorphata</taxon>
        <taxon>Anabantaria</taxon>
        <taxon>Anabantiformes</taxon>
        <taxon>Channoidei</taxon>
        <taxon>Channidae</taxon>
        <taxon>Channa</taxon>
    </lineage>
</organism>
<dbReference type="Gene3D" id="1.20.1070.10">
    <property type="entry name" value="Rhodopsin 7-helix transmembrane proteins"/>
    <property type="match status" value="1"/>
</dbReference>
<dbReference type="GO" id="GO:0006955">
    <property type="term" value="P:immune response"/>
    <property type="evidence" value="ECO:0007669"/>
    <property type="project" value="TreeGrafter"/>
</dbReference>
<feature type="transmembrane region" description="Helical" evidence="10">
    <location>
        <begin position="189"/>
        <end position="210"/>
    </location>
</feature>
<comment type="subcellular location">
    <subcellularLocation>
        <location evidence="1">Cell membrane</location>
        <topology evidence="1">Multi-pass membrane protein</topology>
    </subcellularLocation>
</comment>
<dbReference type="GO" id="GO:0016493">
    <property type="term" value="F:C-C chemokine receptor activity"/>
    <property type="evidence" value="ECO:0007669"/>
    <property type="project" value="TreeGrafter"/>
</dbReference>
<evidence type="ECO:0000256" key="10">
    <source>
        <dbReference type="SAM" id="Phobius"/>
    </source>
</evidence>
<feature type="transmembrane region" description="Helical" evidence="10">
    <location>
        <begin position="140"/>
        <end position="161"/>
    </location>
</feature>
<dbReference type="PROSITE" id="PS50262">
    <property type="entry name" value="G_PROTEIN_RECEP_F1_2"/>
    <property type="match status" value="1"/>
</dbReference>
<feature type="transmembrane region" description="Helical" evidence="10">
    <location>
        <begin position="98"/>
        <end position="119"/>
    </location>
</feature>
<keyword evidence="3 9" id="KW-0812">Transmembrane</keyword>
<proteinExistence type="inferred from homology"/>
<evidence type="ECO:0000256" key="3">
    <source>
        <dbReference type="ARBA" id="ARBA00022692"/>
    </source>
</evidence>
<feature type="transmembrane region" description="Helical" evidence="10">
    <location>
        <begin position="265"/>
        <end position="287"/>
    </location>
</feature>
<dbReference type="OrthoDB" id="8733891at2759"/>
<feature type="transmembrane region" description="Helical" evidence="10">
    <location>
        <begin position="63"/>
        <end position="86"/>
    </location>
</feature>
<dbReference type="PROSITE" id="PS00237">
    <property type="entry name" value="G_PROTEIN_RECEP_F1_1"/>
    <property type="match status" value="1"/>
</dbReference>
<sequence length="338" mass="38670">MMENLTMAYEDDSMVYLCDRTFDFYTISSVFFILIFIFSVTGNCLILCVLVIYENLKNVTNIFILNVACSDLIFALTLPFWAVYYLHHWVFGDFTCKFMTAAHFIGLYSSVILLTAMTVDRFTTVVLQNWPNNRLKRQRCAKGACAAAWIISIAASLSNAISVKVETFQDNFTTCEASSEGSVVKLGNFLQVSLLFFLPLAIIVFCYSAIVKTVLQSSNRKWHRTLVVVFCIVAAFFICWGPYNMMILFSSFEPDECKAAERWEIAFRICELLAFSHCCLNPLLYLLSQKLRKHLAQFLHGKNMWRNIREKGNANGSFQNVTFIAQNSVVILEQNPRK</sequence>
<dbReference type="InterPro" id="IPR000355">
    <property type="entry name" value="Chemokine_rcpt"/>
</dbReference>
<keyword evidence="4 10" id="KW-1133">Transmembrane helix</keyword>
<dbReference type="InterPro" id="IPR050119">
    <property type="entry name" value="CCR1-9-like"/>
</dbReference>
<protein>
    <submittedName>
        <fullName evidence="12">Chemokine XC receptor 1 G-protein coupled receptor 5 Lymphotactin receptor XC chemokine receptor 1</fullName>
    </submittedName>
</protein>
<dbReference type="InterPro" id="IPR017452">
    <property type="entry name" value="GPCR_Rhodpsn_7TM"/>
</dbReference>
<dbReference type="GO" id="GO:0007204">
    <property type="term" value="P:positive regulation of cytosolic calcium ion concentration"/>
    <property type="evidence" value="ECO:0007669"/>
    <property type="project" value="TreeGrafter"/>
</dbReference>
<dbReference type="Proteomes" id="UP000503349">
    <property type="component" value="Chromosome 14"/>
</dbReference>
<evidence type="ECO:0000256" key="5">
    <source>
        <dbReference type="ARBA" id="ARBA00023040"/>
    </source>
</evidence>
<evidence type="ECO:0000256" key="4">
    <source>
        <dbReference type="ARBA" id="ARBA00022989"/>
    </source>
</evidence>
<name>A0A6G1Q8E0_CHAAH</name>
<reference evidence="13" key="2">
    <citation type="submission" date="2019-02" db="EMBL/GenBank/DDBJ databases">
        <title>Opniocepnalus argus Var Kimnra genome.</title>
        <authorList>
            <person name="Zhou C."/>
            <person name="Xiao S."/>
        </authorList>
    </citation>
    <scope>NUCLEOTIDE SEQUENCE [LARGE SCALE GENOMIC DNA]</scope>
</reference>
<keyword evidence="2" id="KW-1003">Cell membrane</keyword>
<dbReference type="GO" id="GO:0019957">
    <property type="term" value="F:C-C chemokine binding"/>
    <property type="evidence" value="ECO:0007669"/>
    <property type="project" value="TreeGrafter"/>
</dbReference>
<evidence type="ECO:0000313" key="12">
    <source>
        <dbReference type="EMBL" id="KAF3698815.1"/>
    </source>
</evidence>
<dbReference type="GO" id="GO:0019722">
    <property type="term" value="P:calcium-mediated signaling"/>
    <property type="evidence" value="ECO:0007669"/>
    <property type="project" value="TreeGrafter"/>
</dbReference>
<keyword evidence="13" id="KW-1185">Reference proteome</keyword>
<feature type="transmembrane region" description="Helical" evidence="10">
    <location>
        <begin position="222"/>
        <end position="245"/>
    </location>
</feature>
<dbReference type="PRINTS" id="PR00237">
    <property type="entry name" value="GPCRRHODOPSN"/>
</dbReference>
<evidence type="ECO:0000256" key="7">
    <source>
        <dbReference type="ARBA" id="ARBA00023170"/>
    </source>
</evidence>
<dbReference type="GO" id="GO:0060326">
    <property type="term" value="P:cell chemotaxis"/>
    <property type="evidence" value="ECO:0007669"/>
    <property type="project" value="TreeGrafter"/>
</dbReference>
<evidence type="ECO:0000256" key="6">
    <source>
        <dbReference type="ARBA" id="ARBA00023136"/>
    </source>
</evidence>
<accession>A0A6G1Q8E0</accession>
<dbReference type="InterPro" id="IPR000276">
    <property type="entry name" value="GPCR_Rhodpsn"/>
</dbReference>
<evidence type="ECO:0000259" key="11">
    <source>
        <dbReference type="PROSITE" id="PS50262"/>
    </source>
</evidence>
<evidence type="ECO:0000256" key="8">
    <source>
        <dbReference type="ARBA" id="ARBA00023224"/>
    </source>
</evidence>
<dbReference type="GO" id="GO:0009897">
    <property type="term" value="C:external side of plasma membrane"/>
    <property type="evidence" value="ECO:0007669"/>
    <property type="project" value="TreeGrafter"/>
</dbReference>
<keyword evidence="8 9" id="KW-0807">Transducer</keyword>
<dbReference type="Pfam" id="PF00001">
    <property type="entry name" value="7tm_1"/>
    <property type="match status" value="1"/>
</dbReference>
<evidence type="ECO:0000256" key="2">
    <source>
        <dbReference type="ARBA" id="ARBA00022475"/>
    </source>
</evidence>
<keyword evidence="7 9" id="KW-0675">Receptor</keyword>
<gene>
    <name evidence="12" type="ORF">EXN66_Car014502</name>
</gene>
<keyword evidence="5 9" id="KW-0297">G-protein coupled receptor</keyword>
<reference evidence="12 13" key="1">
    <citation type="submission" date="2019-02" db="EMBL/GenBank/DDBJ databases">
        <title>Opniocepnalus argus genome.</title>
        <authorList>
            <person name="Zhou C."/>
            <person name="Xiao S."/>
        </authorList>
    </citation>
    <scope>NUCLEOTIDE SEQUENCE [LARGE SCALE GENOMIC DNA]</scope>
    <source>
        <strain evidence="12">OARG1902GOOAL</strain>
        <tissue evidence="12">Muscle</tissue>
    </source>
</reference>
<evidence type="ECO:0000313" key="13">
    <source>
        <dbReference type="Proteomes" id="UP000503349"/>
    </source>
</evidence>
<dbReference type="PANTHER" id="PTHR10489">
    <property type="entry name" value="CELL ADHESION MOLECULE"/>
    <property type="match status" value="1"/>
</dbReference>
<keyword evidence="6 10" id="KW-0472">Membrane</keyword>
<feature type="domain" description="G-protein coupled receptors family 1 profile" evidence="11">
    <location>
        <begin position="42"/>
        <end position="285"/>
    </location>
</feature>
<dbReference type="SUPFAM" id="SSF81321">
    <property type="entry name" value="Family A G protein-coupled receptor-like"/>
    <property type="match status" value="1"/>
</dbReference>